<dbReference type="PANTHER" id="PTHR30329:SF21">
    <property type="entry name" value="LIPOPROTEIN YIAD-RELATED"/>
    <property type="match status" value="1"/>
</dbReference>
<keyword evidence="4" id="KW-0998">Cell outer membrane</keyword>
<evidence type="ECO:0000256" key="1">
    <source>
        <dbReference type="ARBA" id="ARBA00004442"/>
    </source>
</evidence>
<feature type="domain" description="OmpA-like" evidence="8">
    <location>
        <begin position="148"/>
        <end position="276"/>
    </location>
</feature>
<organism evidence="9 10">
    <name type="scientific">Achromobacter seleniivolatilans</name>
    <dbReference type="NCBI Taxonomy" id="3047478"/>
    <lineage>
        <taxon>Bacteria</taxon>
        <taxon>Pseudomonadati</taxon>
        <taxon>Pseudomonadota</taxon>
        <taxon>Betaproteobacteria</taxon>
        <taxon>Burkholderiales</taxon>
        <taxon>Alcaligenaceae</taxon>
        <taxon>Achromobacter</taxon>
    </lineage>
</organism>
<dbReference type="InterPro" id="IPR050330">
    <property type="entry name" value="Bact_OuterMem_StrucFunc"/>
</dbReference>
<dbReference type="SUPFAM" id="SSF103088">
    <property type="entry name" value="OmpA-like"/>
    <property type="match status" value="1"/>
</dbReference>
<evidence type="ECO:0000256" key="6">
    <source>
        <dbReference type="SAM" id="MobiDB-lite"/>
    </source>
</evidence>
<name>A0ABY9M266_9BURK</name>
<evidence type="ECO:0000256" key="5">
    <source>
        <dbReference type="PROSITE-ProRule" id="PRU00473"/>
    </source>
</evidence>
<dbReference type="InterPro" id="IPR007450">
    <property type="entry name" value="BamE_dom"/>
</dbReference>
<dbReference type="InterPro" id="IPR037873">
    <property type="entry name" value="BamE-like"/>
</dbReference>
<comment type="subcellular location">
    <subcellularLocation>
        <location evidence="1">Cell outer membrane</location>
    </subcellularLocation>
</comment>
<keyword evidence="2 7" id="KW-0732">Signal</keyword>
<evidence type="ECO:0000256" key="7">
    <source>
        <dbReference type="SAM" id="SignalP"/>
    </source>
</evidence>
<dbReference type="Proteomes" id="UP001234798">
    <property type="component" value="Chromosome"/>
</dbReference>
<dbReference type="InterPro" id="IPR006664">
    <property type="entry name" value="OMP_bac"/>
</dbReference>
<dbReference type="PROSITE" id="PS51123">
    <property type="entry name" value="OMPA_2"/>
    <property type="match status" value="1"/>
</dbReference>
<dbReference type="CDD" id="cd07185">
    <property type="entry name" value="OmpA_C-like"/>
    <property type="match status" value="1"/>
</dbReference>
<evidence type="ECO:0000313" key="10">
    <source>
        <dbReference type="Proteomes" id="UP001234798"/>
    </source>
</evidence>
<dbReference type="Gene3D" id="3.30.1450.10">
    <property type="match status" value="1"/>
</dbReference>
<feature type="signal peptide" evidence="7">
    <location>
        <begin position="1"/>
        <end position="24"/>
    </location>
</feature>
<dbReference type="Pfam" id="PF04355">
    <property type="entry name" value="BamE"/>
    <property type="match status" value="1"/>
</dbReference>
<evidence type="ECO:0000256" key="4">
    <source>
        <dbReference type="ARBA" id="ARBA00023237"/>
    </source>
</evidence>
<gene>
    <name evidence="9" type="primary">bamE</name>
    <name evidence="9" type="ORF">RAS12_30105</name>
</gene>
<dbReference type="InterPro" id="IPR006665">
    <property type="entry name" value="OmpA-like"/>
</dbReference>
<dbReference type="InterPro" id="IPR036737">
    <property type="entry name" value="OmpA-like_sf"/>
</dbReference>
<dbReference type="Gene3D" id="3.30.1330.60">
    <property type="entry name" value="OmpA-like domain"/>
    <property type="match status" value="1"/>
</dbReference>
<feature type="chain" id="PRO_5047116800" evidence="7">
    <location>
        <begin position="25"/>
        <end position="276"/>
    </location>
</feature>
<evidence type="ECO:0000256" key="2">
    <source>
        <dbReference type="ARBA" id="ARBA00022729"/>
    </source>
</evidence>
<keyword evidence="10" id="KW-1185">Reference proteome</keyword>
<accession>A0ABY9M266</accession>
<feature type="region of interest" description="Disordered" evidence="6">
    <location>
        <begin position="28"/>
        <end position="54"/>
    </location>
</feature>
<dbReference type="PRINTS" id="PR01021">
    <property type="entry name" value="OMPADOMAIN"/>
</dbReference>
<dbReference type="RefSeq" id="WP_306944226.1">
    <property type="nucleotide sequence ID" value="NZ_CP132976.1"/>
</dbReference>
<reference evidence="9 10" key="1">
    <citation type="submission" date="2023-08" db="EMBL/GenBank/DDBJ databases">
        <title>Achromobacter seleniivolatilans sp. nov., isolated from seleniferous soil.</title>
        <authorList>
            <person name="Zhang S."/>
            <person name="Li K."/>
            <person name="Peng J."/>
            <person name="Zhao Q."/>
            <person name="Wang H."/>
            <person name="Guo Y."/>
        </authorList>
    </citation>
    <scope>NUCLEOTIDE SEQUENCE [LARGE SCALE GENOMIC DNA]</scope>
    <source>
        <strain evidence="9 10">R39</strain>
    </source>
</reference>
<evidence type="ECO:0000313" key="9">
    <source>
        <dbReference type="EMBL" id="WMD20790.1"/>
    </source>
</evidence>
<dbReference type="EMBL" id="CP132976">
    <property type="protein sequence ID" value="WMD20790.1"/>
    <property type="molecule type" value="Genomic_DNA"/>
</dbReference>
<protein>
    <submittedName>
        <fullName evidence="9">Outer membrane protein assembly factor BamE</fullName>
    </submittedName>
</protein>
<dbReference type="PROSITE" id="PS51257">
    <property type="entry name" value="PROKAR_LIPOPROTEIN"/>
    <property type="match status" value="1"/>
</dbReference>
<dbReference type="PANTHER" id="PTHR30329">
    <property type="entry name" value="STATOR ELEMENT OF FLAGELLAR MOTOR COMPLEX"/>
    <property type="match status" value="1"/>
</dbReference>
<proteinExistence type="predicted"/>
<keyword evidence="3 5" id="KW-0472">Membrane</keyword>
<dbReference type="Pfam" id="PF00691">
    <property type="entry name" value="OmpA"/>
    <property type="match status" value="1"/>
</dbReference>
<sequence length="276" mass="30038">MKINNKWTARALAAAVFTLLQACSAPSPTASPTGDAAQSFPAPEKAWPKEGSFPNPENLRLLRDGMTKDQLYGLLGRPHFNEGFFNVREWNYLLQISADGTPQGQVVTCQLKVLFDEGMRAASYHWKPANCATPTPAAPLRAHAPTPQMLKRAVLSGDVLFSFNGSTLNDITPQGRQQLERLARELSAVKNITRIEISAYTDRLGSDSYNMVLSQKRAMAIQSLMVRAGIDATVIQARGLGKSSPPLSQCGPMPKAALIECTAPDRRVEIQVFGVS</sequence>
<evidence type="ECO:0000259" key="8">
    <source>
        <dbReference type="PROSITE" id="PS51123"/>
    </source>
</evidence>
<evidence type="ECO:0000256" key="3">
    <source>
        <dbReference type="ARBA" id="ARBA00023136"/>
    </source>
</evidence>